<evidence type="ECO:0000313" key="2">
    <source>
        <dbReference type="Proteomes" id="UP000681315"/>
    </source>
</evidence>
<proteinExistence type="predicted"/>
<sequence>MNVNKIVFLIMLSHSIISFSQKKEDVYFVLNNADLDYYITGNFDLNRTYITIYNREEYDYHQKKVEEAKKNGAYHFDPASGRDNLNIKVRKLTFEVLAAERLKASSCEIDRLNLVDYEWILNNSWKKIAKQDYDFKDIYFLKKIDDNEYVSYKVGITIVDH</sequence>
<dbReference type="RefSeq" id="WP_208234403.1">
    <property type="nucleotide sequence ID" value="NZ_JAGEVG010000015.1"/>
</dbReference>
<reference evidence="1 2" key="1">
    <citation type="submission" date="2021-03" db="EMBL/GenBank/DDBJ databases">
        <title>Gelidibacter sp. nov., isolated from costal sediment.</title>
        <authorList>
            <person name="Lun K.-Y."/>
        </authorList>
    </citation>
    <scope>NUCLEOTIDE SEQUENCE [LARGE SCALE GENOMIC DNA]</scope>
    <source>
        <strain evidence="1 2">DF109</strain>
    </source>
</reference>
<keyword evidence="2" id="KW-1185">Reference proteome</keyword>
<dbReference type="Proteomes" id="UP000681315">
    <property type="component" value="Unassembled WGS sequence"/>
</dbReference>
<accession>A0ABS3SUA4</accession>
<organism evidence="1 2">
    <name type="scientific">Gelidibacter pelagius</name>
    <dbReference type="NCBI Taxonomy" id="2819985"/>
    <lineage>
        <taxon>Bacteria</taxon>
        <taxon>Pseudomonadati</taxon>
        <taxon>Bacteroidota</taxon>
        <taxon>Flavobacteriia</taxon>
        <taxon>Flavobacteriales</taxon>
        <taxon>Flavobacteriaceae</taxon>
        <taxon>Gelidibacter</taxon>
    </lineage>
</organism>
<name>A0ABS3SUA4_9FLAO</name>
<dbReference type="EMBL" id="JAGEVG010000015">
    <property type="protein sequence ID" value="MBO3099294.1"/>
    <property type="molecule type" value="Genomic_DNA"/>
</dbReference>
<gene>
    <name evidence="1" type="ORF">J4051_13515</name>
</gene>
<evidence type="ECO:0000313" key="1">
    <source>
        <dbReference type="EMBL" id="MBO3099294.1"/>
    </source>
</evidence>
<evidence type="ECO:0008006" key="3">
    <source>
        <dbReference type="Google" id="ProtNLM"/>
    </source>
</evidence>
<comment type="caution">
    <text evidence="1">The sequence shown here is derived from an EMBL/GenBank/DDBJ whole genome shotgun (WGS) entry which is preliminary data.</text>
</comment>
<protein>
    <recommendedName>
        <fullName evidence="3">GLPGLI family protein</fullName>
    </recommendedName>
</protein>